<evidence type="ECO:0000259" key="2">
    <source>
        <dbReference type="PROSITE" id="PS50972"/>
    </source>
</evidence>
<dbReference type="AlphaFoldDB" id="A0A1F2P916"/>
<reference evidence="3" key="1">
    <citation type="submission" date="2016-05" db="EMBL/GenBank/DDBJ databases">
        <title>Microbial consortia oxidize butane by reversing methanogenesis.</title>
        <authorList>
            <person name="Laso-Perez R."/>
            <person name="Richter M."/>
            <person name="Wegener G."/>
            <person name="Musat F."/>
        </authorList>
    </citation>
    <scope>NUCLEOTIDE SEQUENCE [LARGE SCALE GENOMIC DNA]</scope>
    <source>
        <strain evidence="3">BOX2</strain>
    </source>
</reference>
<dbReference type="Gene3D" id="3.20.20.20">
    <property type="entry name" value="Dihydropteroate synthase-like"/>
    <property type="match status" value="1"/>
</dbReference>
<dbReference type="InterPro" id="IPR000489">
    <property type="entry name" value="Pterin-binding_dom"/>
</dbReference>
<evidence type="ECO:0000256" key="1">
    <source>
        <dbReference type="ARBA" id="ARBA00022994"/>
    </source>
</evidence>
<dbReference type="InterPro" id="IPR016041">
    <property type="entry name" value="Ac-CoA_synth_d_su_TIM-brl"/>
</dbReference>
<keyword evidence="4" id="KW-1185">Reference proteome</keyword>
<dbReference type="GO" id="GO:0015948">
    <property type="term" value="P:methanogenesis"/>
    <property type="evidence" value="ECO:0007669"/>
    <property type="project" value="UniProtKB-KW"/>
</dbReference>
<sequence>MKTLVITGRRATEIVRNYVGDLAEVAVADVDVAALLTPQILYRLLKKIDLSDYDLILLPGNVTSNFSELEREFGVKIRLGTRYAHDLPDLLANIDEIELSDSVPARRSSERDFETIKKELLELEATGVPEFMIRGVKIGGNTSMKVMAEIVDATLLRDEELEQEIRYFESEGADIIDLGVTLDAEVDDVKRILAVAKSVTELPVSLDTMEPALIEAGISSGADLILSLDRENIEAVGEDIAKAEISAVVISRSGVDELFEVIDIARSLGIDKIVADPILSPVGEGIARSIHDYYRFREIDKSTPLFFGVGNVTELIDADSVGINAVLAGIGMELGIGILFAPEASRKTMGSVNELVKASMMMQLASKRQSPPKDLGIDLFVAKEKRKREGVLIEELDDVVTVTEKQEWKSDPLGYFRIAVQKGMIYLEHNMPDGRVEIIRGLKAKEIIAYLAKTGKISMIDHAGYLGVELAKAELAIRLRRSYVQDEEI</sequence>
<dbReference type="STRING" id="1838285.SCAL_001731"/>
<dbReference type="PROSITE" id="PS50972">
    <property type="entry name" value="PTERIN_BINDING"/>
    <property type="match status" value="1"/>
</dbReference>
<dbReference type="EMBL" id="LYOS01000008">
    <property type="protein sequence ID" value="OFV67106.1"/>
    <property type="molecule type" value="Genomic_DNA"/>
</dbReference>
<dbReference type="Proteomes" id="UP000186940">
    <property type="component" value="Unassembled WGS sequence"/>
</dbReference>
<dbReference type="Pfam" id="PF14251">
    <property type="entry name" value="PterinBD-DUF4346"/>
    <property type="match status" value="1"/>
</dbReference>
<name>A0A1F2P916_9EURY</name>
<accession>A0A1F2P916</accession>
<comment type="caution">
    <text evidence="3">The sequence shown here is derived from an EMBL/GenBank/DDBJ whole genome shotgun (WGS) entry which is preliminary data.</text>
</comment>
<proteinExistence type="predicted"/>
<evidence type="ECO:0000313" key="4">
    <source>
        <dbReference type="Proteomes" id="UP000186940"/>
    </source>
</evidence>
<feature type="domain" description="Pterin-binding" evidence="2">
    <location>
        <begin position="131"/>
        <end position="363"/>
    </location>
</feature>
<dbReference type="InterPro" id="IPR005236">
    <property type="entry name" value="Dihydropt_synth"/>
</dbReference>
<dbReference type="Pfam" id="PF03599">
    <property type="entry name" value="CdhD"/>
    <property type="match status" value="1"/>
</dbReference>
<dbReference type="NCBIfam" id="TIGR00284">
    <property type="entry name" value="dihydropteroate synthase-like protein"/>
    <property type="match status" value="1"/>
</dbReference>
<gene>
    <name evidence="3" type="ORF">SCAL_001731</name>
</gene>
<dbReference type="InterPro" id="IPR025595">
    <property type="entry name" value="PterinBD-DUF4346"/>
</dbReference>
<protein>
    <submittedName>
        <fullName evidence="3">Dihydropteroate synthase-related protein synthase-related protein</fullName>
    </submittedName>
</protein>
<dbReference type="InterPro" id="IPR011005">
    <property type="entry name" value="Dihydropteroate_synth-like_sf"/>
</dbReference>
<dbReference type="PATRIC" id="fig|1838285.3.peg.1761"/>
<dbReference type="GO" id="GO:0042558">
    <property type="term" value="P:pteridine-containing compound metabolic process"/>
    <property type="evidence" value="ECO:0007669"/>
    <property type="project" value="InterPro"/>
</dbReference>
<dbReference type="SUPFAM" id="SSF51717">
    <property type="entry name" value="Dihydropteroate synthetase-like"/>
    <property type="match status" value="1"/>
</dbReference>
<keyword evidence="1" id="KW-0484">Methanogenesis</keyword>
<evidence type="ECO:0000313" key="3">
    <source>
        <dbReference type="EMBL" id="OFV67106.1"/>
    </source>
</evidence>
<organism evidence="3 4">
    <name type="scientific">Candidatus Syntropharchaeum caldarium</name>
    <dbReference type="NCBI Taxonomy" id="1838285"/>
    <lineage>
        <taxon>Archaea</taxon>
        <taxon>Methanobacteriati</taxon>
        <taxon>Methanobacteriota</taxon>
        <taxon>Stenosarchaea group</taxon>
        <taxon>Methanomicrobia</taxon>
        <taxon>Methanosarcinales</taxon>
        <taxon>ANME-2 cluster</taxon>
        <taxon>Candidatus Syntropharchaeum</taxon>
    </lineage>
</organism>